<keyword evidence="4 12" id="KW-0894">Sodium channel</keyword>
<keyword evidence="10 12" id="KW-0739">Sodium transport</keyword>
<keyword evidence="15" id="KW-1185">Reference proteome</keyword>
<reference evidence="14" key="1">
    <citation type="journal article" date="2023" name="G3 (Bethesda)">
        <title>Whole genome assemblies of Zophobas morio and Tenebrio molitor.</title>
        <authorList>
            <person name="Kaur S."/>
            <person name="Stinson S.A."/>
            <person name="diCenzo G.C."/>
        </authorList>
    </citation>
    <scope>NUCLEOTIDE SEQUENCE</scope>
    <source>
        <strain evidence="14">QUZm001</strain>
    </source>
</reference>
<dbReference type="PANTHER" id="PTHR11690">
    <property type="entry name" value="AMILORIDE-SENSITIVE SODIUM CHANNEL-RELATED"/>
    <property type="match status" value="1"/>
</dbReference>
<keyword evidence="11 12" id="KW-0407">Ion channel</keyword>
<name>A0AA38I3Z1_9CUCU</name>
<evidence type="ECO:0000256" key="5">
    <source>
        <dbReference type="ARBA" id="ARBA00022692"/>
    </source>
</evidence>
<sequence length="554" mass="64035">MTVRRICIGNETGDLELQKTNHTNSEDGKRNYSCGQNVRNYTMEFCSFGTIHGIRYFGENRTFIEKLWWALSLTLSLYFCISLIITAYIRWETSPVIVSFATRETPVWMIPFPSVTICPTSKTRVSIYNFTHYYQKKLRNERLTEEEDRKLGYLSFLCSTNINLNFKSGKFTDEKMIDFFEEVQPKFYEDSFDCKYLGRNYNCSDLFTPILTDVGICYTFNLMDRTQILSDLVTHHKNFHKTNASDDWTIEHGYKASAGLNTYPRRPLYAGVPYGLDIKLKVHMDDLDSTCGALIKGFMVQIAHPQRLPRVRNQHFIVPLGRVSKAGIAPDMMTTSDDVKRYNAKRRNCHFPSERPLKYFKVYTQNNCAIECRTNYTLSQCGCVPFYVPREEGVPICGAESLRCLNTAKKRELLGNVQKKINALNKVKSTEYDDVPDCQCLPVCTSMYYNIENSQTPWDWRTIYKYDENPNVNSSDKNLVISQLQVFFKGNQFINSERNELYGSTEFLANVGGLLGLFIGFSVLSFVEIIYYLTLRIICNISMFGKNNWSGKTD</sequence>
<keyword evidence="9 13" id="KW-0472">Membrane</keyword>
<evidence type="ECO:0000256" key="2">
    <source>
        <dbReference type="ARBA" id="ARBA00007193"/>
    </source>
</evidence>
<accession>A0AA38I3Z1</accession>
<evidence type="ECO:0008006" key="16">
    <source>
        <dbReference type="Google" id="ProtNLM"/>
    </source>
</evidence>
<gene>
    <name evidence="14" type="ORF">Zmor_023753</name>
</gene>
<dbReference type="AlphaFoldDB" id="A0AA38I3Z1"/>
<evidence type="ECO:0000256" key="8">
    <source>
        <dbReference type="ARBA" id="ARBA00023065"/>
    </source>
</evidence>
<evidence type="ECO:0000256" key="7">
    <source>
        <dbReference type="ARBA" id="ARBA00023053"/>
    </source>
</evidence>
<evidence type="ECO:0000256" key="10">
    <source>
        <dbReference type="ARBA" id="ARBA00023201"/>
    </source>
</evidence>
<comment type="subcellular location">
    <subcellularLocation>
        <location evidence="1">Membrane</location>
        <topology evidence="1">Multi-pass membrane protein</topology>
    </subcellularLocation>
</comment>
<keyword evidence="8 12" id="KW-0406">Ion transport</keyword>
<dbReference type="GO" id="GO:0005886">
    <property type="term" value="C:plasma membrane"/>
    <property type="evidence" value="ECO:0007669"/>
    <property type="project" value="TreeGrafter"/>
</dbReference>
<keyword evidence="3 12" id="KW-0813">Transport</keyword>
<dbReference type="PANTHER" id="PTHR11690:SF288">
    <property type="entry name" value="AMILORIDE-SENSITIVE NA+ CHANNEL-RELATED"/>
    <property type="match status" value="1"/>
</dbReference>
<dbReference type="Gene3D" id="2.60.470.10">
    <property type="entry name" value="Acid-sensing ion channels like domains"/>
    <property type="match status" value="1"/>
</dbReference>
<feature type="transmembrane region" description="Helical" evidence="13">
    <location>
        <begin position="507"/>
        <end position="533"/>
    </location>
</feature>
<organism evidence="14 15">
    <name type="scientific">Zophobas morio</name>
    <dbReference type="NCBI Taxonomy" id="2755281"/>
    <lineage>
        <taxon>Eukaryota</taxon>
        <taxon>Metazoa</taxon>
        <taxon>Ecdysozoa</taxon>
        <taxon>Arthropoda</taxon>
        <taxon>Hexapoda</taxon>
        <taxon>Insecta</taxon>
        <taxon>Pterygota</taxon>
        <taxon>Neoptera</taxon>
        <taxon>Endopterygota</taxon>
        <taxon>Coleoptera</taxon>
        <taxon>Polyphaga</taxon>
        <taxon>Cucujiformia</taxon>
        <taxon>Tenebrionidae</taxon>
        <taxon>Zophobas</taxon>
    </lineage>
</organism>
<dbReference type="EMBL" id="JALNTZ010000007">
    <property type="protein sequence ID" value="KAJ3646154.1"/>
    <property type="molecule type" value="Genomic_DNA"/>
</dbReference>
<dbReference type="PRINTS" id="PR01078">
    <property type="entry name" value="AMINACHANNEL"/>
</dbReference>
<evidence type="ECO:0000256" key="4">
    <source>
        <dbReference type="ARBA" id="ARBA00022461"/>
    </source>
</evidence>
<feature type="transmembrane region" description="Helical" evidence="13">
    <location>
        <begin position="67"/>
        <end position="89"/>
    </location>
</feature>
<evidence type="ECO:0000256" key="12">
    <source>
        <dbReference type="RuleBase" id="RU000679"/>
    </source>
</evidence>
<evidence type="ECO:0000256" key="3">
    <source>
        <dbReference type="ARBA" id="ARBA00022448"/>
    </source>
</evidence>
<comment type="caution">
    <text evidence="14">The sequence shown here is derived from an EMBL/GenBank/DDBJ whole genome shotgun (WGS) entry which is preliminary data.</text>
</comment>
<evidence type="ECO:0000256" key="1">
    <source>
        <dbReference type="ARBA" id="ARBA00004141"/>
    </source>
</evidence>
<dbReference type="InterPro" id="IPR001873">
    <property type="entry name" value="ENaC"/>
</dbReference>
<dbReference type="Proteomes" id="UP001168821">
    <property type="component" value="Unassembled WGS sequence"/>
</dbReference>
<dbReference type="GO" id="GO:0015280">
    <property type="term" value="F:ligand-gated sodium channel activity"/>
    <property type="evidence" value="ECO:0007669"/>
    <property type="project" value="TreeGrafter"/>
</dbReference>
<keyword evidence="6 13" id="KW-1133">Transmembrane helix</keyword>
<keyword evidence="5 12" id="KW-0812">Transmembrane</keyword>
<evidence type="ECO:0000313" key="15">
    <source>
        <dbReference type="Proteomes" id="UP001168821"/>
    </source>
</evidence>
<dbReference type="Gene3D" id="1.10.287.770">
    <property type="entry name" value="YojJ-like"/>
    <property type="match status" value="1"/>
</dbReference>
<evidence type="ECO:0000256" key="11">
    <source>
        <dbReference type="ARBA" id="ARBA00023303"/>
    </source>
</evidence>
<keyword evidence="7" id="KW-0915">Sodium</keyword>
<comment type="similarity">
    <text evidence="2 12">Belongs to the amiloride-sensitive sodium channel (TC 1.A.6) family.</text>
</comment>
<evidence type="ECO:0000256" key="13">
    <source>
        <dbReference type="SAM" id="Phobius"/>
    </source>
</evidence>
<evidence type="ECO:0000313" key="14">
    <source>
        <dbReference type="EMBL" id="KAJ3646154.1"/>
    </source>
</evidence>
<evidence type="ECO:0000256" key="9">
    <source>
        <dbReference type="ARBA" id="ARBA00023136"/>
    </source>
</evidence>
<evidence type="ECO:0000256" key="6">
    <source>
        <dbReference type="ARBA" id="ARBA00022989"/>
    </source>
</evidence>
<proteinExistence type="inferred from homology"/>
<protein>
    <recommendedName>
        <fullName evidence="16">Sodium channel protein Nach</fullName>
    </recommendedName>
</protein>
<dbReference type="Pfam" id="PF00858">
    <property type="entry name" value="ASC"/>
    <property type="match status" value="1"/>
</dbReference>